<organism evidence="2 3">
    <name type="scientific">Phytophthora megakarya</name>
    <dbReference type="NCBI Taxonomy" id="4795"/>
    <lineage>
        <taxon>Eukaryota</taxon>
        <taxon>Sar</taxon>
        <taxon>Stramenopiles</taxon>
        <taxon>Oomycota</taxon>
        <taxon>Peronosporomycetes</taxon>
        <taxon>Peronosporales</taxon>
        <taxon>Peronosporaceae</taxon>
        <taxon>Phytophthora</taxon>
    </lineage>
</organism>
<evidence type="ECO:0000313" key="2">
    <source>
        <dbReference type="EMBL" id="OWZ11404.1"/>
    </source>
</evidence>
<dbReference type="OrthoDB" id="95103at2759"/>
<dbReference type="EMBL" id="NBNE01002134">
    <property type="protein sequence ID" value="OWZ11404.1"/>
    <property type="molecule type" value="Genomic_DNA"/>
</dbReference>
<gene>
    <name evidence="2" type="ORF">PHMEG_00015576</name>
</gene>
<sequence length="57" mass="6329">MCLSQAFGAIAASFLFTSQAFSTTMDNYHAKITIVASPADPNERLLRVHRRIEEGED</sequence>
<dbReference type="AlphaFoldDB" id="A0A225W1Y6"/>
<keyword evidence="1" id="KW-0732">Signal</keyword>
<protein>
    <submittedName>
        <fullName evidence="2">Avirulence (Avh) protein</fullName>
    </submittedName>
</protein>
<reference evidence="3" key="1">
    <citation type="submission" date="2017-03" db="EMBL/GenBank/DDBJ databases">
        <title>Phytopthora megakarya and P. palmivora, two closely related causual agents of cacao black pod achieved similar genome size and gene model numbers by different mechanisms.</title>
        <authorList>
            <person name="Ali S."/>
            <person name="Shao J."/>
            <person name="Larry D.J."/>
            <person name="Kronmiller B."/>
            <person name="Shen D."/>
            <person name="Strem M.D."/>
            <person name="Melnick R.L."/>
            <person name="Guiltinan M.J."/>
            <person name="Tyler B.M."/>
            <person name="Meinhardt L.W."/>
            <person name="Bailey B.A."/>
        </authorList>
    </citation>
    <scope>NUCLEOTIDE SEQUENCE [LARGE SCALE GENOMIC DNA]</scope>
    <source>
        <strain evidence="3">zdho120</strain>
    </source>
</reference>
<proteinExistence type="predicted"/>
<accession>A0A225W1Y6</accession>
<keyword evidence="3" id="KW-1185">Reference proteome</keyword>
<comment type="caution">
    <text evidence="2">The sequence shown here is derived from an EMBL/GenBank/DDBJ whole genome shotgun (WGS) entry which is preliminary data.</text>
</comment>
<feature type="chain" id="PRO_5012488683" evidence="1">
    <location>
        <begin position="21"/>
        <end position="57"/>
    </location>
</feature>
<name>A0A225W1Y6_9STRA</name>
<dbReference type="Proteomes" id="UP000198211">
    <property type="component" value="Unassembled WGS sequence"/>
</dbReference>
<evidence type="ECO:0000313" key="3">
    <source>
        <dbReference type="Proteomes" id="UP000198211"/>
    </source>
</evidence>
<evidence type="ECO:0000256" key="1">
    <source>
        <dbReference type="SAM" id="SignalP"/>
    </source>
</evidence>
<feature type="signal peptide" evidence="1">
    <location>
        <begin position="1"/>
        <end position="20"/>
    </location>
</feature>